<comment type="caution">
    <text evidence="2">The sequence shown here is derived from an EMBL/GenBank/DDBJ whole genome shotgun (WGS) entry which is preliminary data.</text>
</comment>
<feature type="region of interest" description="Disordered" evidence="1">
    <location>
        <begin position="80"/>
        <end position="102"/>
    </location>
</feature>
<sequence length="225" mass="25281">MPPSNWVVRPDPRDFLLVRLSHTPRPTQEPENLCNGAANVVLGYYTNTIESADAALGSQERADAALVEPEQRRAPTEITPHTPHIRTASDANAKAPGPHSEPPHTHLAFHCSVDQVLRGAGSPWRRKQHRTVPLVTAERCTGPRDNGRTRTAMDGNRVFWGFMPEKIPESDTLRPWKASASRESLARAVSPHWAFQLPNSRLKEIKYWPVARTRQTHPYIGKFVK</sequence>
<dbReference type="Proteomes" id="UP000242519">
    <property type="component" value="Unassembled WGS sequence"/>
</dbReference>
<proteinExistence type="predicted"/>
<organism evidence="2 3">
    <name type="scientific">Diplocarpon coronariae</name>
    <dbReference type="NCBI Taxonomy" id="2795749"/>
    <lineage>
        <taxon>Eukaryota</taxon>
        <taxon>Fungi</taxon>
        <taxon>Dikarya</taxon>
        <taxon>Ascomycota</taxon>
        <taxon>Pezizomycotina</taxon>
        <taxon>Leotiomycetes</taxon>
        <taxon>Helotiales</taxon>
        <taxon>Drepanopezizaceae</taxon>
        <taxon>Diplocarpon</taxon>
    </lineage>
</organism>
<accession>A0A218Z358</accession>
<dbReference type="EMBL" id="MZNU01000252">
    <property type="protein sequence ID" value="OWP02060.1"/>
    <property type="molecule type" value="Genomic_DNA"/>
</dbReference>
<dbReference type="AlphaFoldDB" id="A0A218Z358"/>
<protein>
    <submittedName>
        <fullName evidence="2">Uncharacterized protein</fullName>
    </submittedName>
</protein>
<evidence type="ECO:0000313" key="3">
    <source>
        <dbReference type="Proteomes" id="UP000242519"/>
    </source>
</evidence>
<reference evidence="2 3" key="1">
    <citation type="submission" date="2017-04" db="EMBL/GenBank/DDBJ databases">
        <title>Draft genome sequence of Marssonina coronaria NL1: causal agent of apple blotch.</title>
        <authorList>
            <person name="Cheng Q."/>
        </authorList>
    </citation>
    <scope>NUCLEOTIDE SEQUENCE [LARGE SCALE GENOMIC DNA]</scope>
    <source>
        <strain evidence="2 3">NL1</strain>
    </source>
</reference>
<evidence type="ECO:0000256" key="1">
    <source>
        <dbReference type="SAM" id="MobiDB-lite"/>
    </source>
</evidence>
<gene>
    <name evidence="2" type="ORF">B2J93_1532</name>
</gene>
<keyword evidence="3" id="KW-1185">Reference proteome</keyword>
<name>A0A218Z358_9HELO</name>
<dbReference type="InParanoid" id="A0A218Z358"/>
<evidence type="ECO:0000313" key="2">
    <source>
        <dbReference type="EMBL" id="OWP02060.1"/>
    </source>
</evidence>